<dbReference type="InterPro" id="IPR016496">
    <property type="entry name" value="GTPase_HflX"/>
</dbReference>
<dbReference type="Proteomes" id="UP000823749">
    <property type="component" value="Chromosome 10"/>
</dbReference>
<keyword evidence="2" id="KW-1185">Reference proteome</keyword>
<evidence type="ECO:0000313" key="1">
    <source>
        <dbReference type="EMBL" id="KAG5528323.1"/>
    </source>
</evidence>
<dbReference type="GO" id="GO:0005737">
    <property type="term" value="C:cytoplasm"/>
    <property type="evidence" value="ECO:0007669"/>
    <property type="project" value="TreeGrafter"/>
</dbReference>
<gene>
    <name evidence="1" type="ORF">RHGRI_029106</name>
</gene>
<name>A0AAV6II73_9ERIC</name>
<dbReference type="AlphaFoldDB" id="A0AAV6II73"/>
<dbReference type="GO" id="GO:0043022">
    <property type="term" value="F:ribosome binding"/>
    <property type="evidence" value="ECO:0007669"/>
    <property type="project" value="TreeGrafter"/>
</dbReference>
<protein>
    <submittedName>
        <fullName evidence="1">Uncharacterized protein</fullName>
    </submittedName>
</protein>
<comment type="caution">
    <text evidence="1">The sequence shown here is derived from an EMBL/GenBank/DDBJ whole genome shotgun (WGS) entry which is preliminary data.</text>
</comment>
<accession>A0AAV6II73</accession>
<dbReference type="PANTHER" id="PTHR10229">
    <property type="entry name" value="GTP-BINDING PROTEIN HFLX"/>
    <property type="match status" value="1"/>
</dbReference>
<dbReference type="GO" id="GO:0005525">
    <property type="term" value="F:GTP binding"/>
    <property type="evidence" value="ECO:0007669"/>
    <property type="project" value="InterPro"/>
</dbReference>
<reference evidence="1" key="1">
    <citation type="submission" date="2020-08" db="EMBL/GenBank/DDBJ databases">
        <title>Plant Genome Project.</title>
        <authorList>
            <person name="Zhang R.-G."/>
        </authorList>
    </citation>
    <scope>NUCLEOTIDE SEQUENCE</scope>
    <source>
        <strain evidence="1">WSP0</strain>
        <tissue evidence="1">Leaf</tissue>
    </source>
</reference>
<evidence type="ECO:0000313" key="2">
    <source>
        <dbReference type="Proteomes" id="UP000823749"/>
    </source>
</evidence>
<dbReference type="EMBL" id="JACTNZ010000010">
    <property type="protein sequence ID" value="KAG5528323.1"/>
    <property type="molecule type" value="Genomic_DNA"/>
</dbReference>
<proteinExistence type="predicted"/>
<organism evidence="1 2">
    <name type="scientific">Rhododendron griersonianum</name>
    <dbReference type="NCBI Taxonomy" id="479676"/>
    <lineage>
        <taxon>Eukaryota</taxon>
        <taxon>Viridiplantae</taxon>
        <taxon>Streptophyta</taxon>
        <taxon>Embryophyta</taxon>
        <taxon>Tracheophyta</taxon>
        <taxon>Spermatophyta</taxon>
        <taxon>Magnoliopsida</taxon>
        <taxon>eudicotyledons</taxon>
        <taxon>Gunneridae</taxon>
        <taxon>Pentapetalae</taxon>
        <taxon>asterids</taxon>
        <taxon>Ericales</taxon>
        <taxon>Ericaceae</taxon>
        <taxon>Ericoideae</taxon>
        <taxon>Rhodoreae</taxon>
        <taxon>Rhododendron</taxon>
    </lineage>
</organism>
<dbReference type="PANTHER" id="PTHR10229:SF8">
    <property type="entry name" value="GTPASE HFLX"/>
    <property type="match status" value="1"/>
</dbReference>
<sequence>MIRLISPHIRARLRSLPQALTPPFKLPVNPPHSAPPNPSFSTLPSPFSHSPPLLLQRREDAAAAADEFNRRLLVVQPRLRPEPVLRAKLDEALSLANSLEEQRDGFFDTELWEKELPPHVVVQNPVARSRRAGWFYTYFGPGTVDTIKCHLNAVESEARSHISQIISHLLDRLYQLFHVLDIYLRPHTISRAELASLMYKRTRLVRVRGPDGRYTFGAIGEAEVVSARGIMMYTATTYRRGSAGRGFIGGAGETELQLQRRRFAP</sequence>